<keyword evidence="1" id="KW-1133">Transmembrane helix</keyword>
<gene>
    <name evidence="2" type="ORF">ATO3_10970</name>
</gene>
<dbReference type="RefSeq" id="WP_088649878.1">
    <property type="nucleotide sequence ID" value="NZ_AQQR01000003.1"/>
</dbReference>
<feature type="transmembrane region" description="Helical" evidence="1">
    <location>
        <begin position="44"/>
        <end position="68"/>
    </location>
</feature>
<evidence type="ECO:0000256" key="1">
    <source>
        <dbReference type="SAM" id="Phobius"/>
    </source>
</evidence>
<evidence type="ECO:0000313" key="2">
    <source>
        <dbReference type="EMBL" id="OWU75046.1"/>
    </source>
</evidence>
<keyword evidence="3" id="KW-1185">Reference proteome</keyword>
<dbReference type="AlphaFoldDB" id="A0A225NLX6"/>
<sequence>MPDLLKLYLRQCLIGFGIAAVFVALLLGFNVVNLRGLILGSDVGLLAAFLLWFFNGIVFAGVQFGIYVMSMAESDDTGGGRGYGVVDYVPVRVPAERDRNPLQRNLRQRR</sequence>
<keyword evidence="1" id="KW-0472">Membrane</keyword>
<proteinExistence type="predicted"/>
<name>A0A225NLX6_9RHOB</name>
<comment type="caution">
    <text evidence="2">The sequence shown here is derived from an EMBL/GenBank/DDBJ whole genome shotgun (WGS) entry which is preliminary data.</text>
</comment>
<dbReference type="EMBL" id="AQQR01000003">
    <property type="protein sequence ID" value="OWU75046.1"/>
    <property type="molecule type" value="Genomic_DNA"/>
</dbReference>
<feature type="transmembrane region" description="Helical" evidence="1">
    <location>
        <begin position="12"/>
        <end position="32"/>
    </location>
</feature>
<protein>
    <submittedName>
        <fullName evidence="2">Uncharacterized protein</fullName>
    </submittedName>
</protein>
<evidence type="ECO:0000313" key="3">
    <source>
        <dbReference type="Proteomes" id="UP000215377"/>
    </source>
</evidence>
<dbReference type="Proteomes" id="UP000215377">
    <property type="component" value="Unassembled WGS sequence"/>
</dbReference>
<organism evidence="2 3">
    <name type="scientific">Marinibacterium profundimaris</name>
    <dbReference type="NCBI Taxonomy" id="1679460"/>
    <lineage>
        <taxon>Bacteria</taxon>
        <taxon>Pseudomonadati</taxon>
        <taxon>Pseudomonadota</taxon>
        <taxon>Alphaproteobacteria</taxon>
        <taxon>Rhodobacterales</taxon>
        <taxon>Paracoccaceae</taxon>
        <taxon>Marinibacterium</taxon>
    </lineage>
</organism>
<accession>A0A225NLX6</accession>
<dbReference type="OrthoDB" id="8115457at2"/>
<reference evidence="2 3" key="1">
    <citation type="submission" date="2013-04" db="EMBL/GenBank/DDBJ databases">
        <title>Oceanicola sp. 22II1-22F33 Genome Sequencing.</title>
        <authorList>
            <person name="Lai Q."/>
            <person name="Li G."/>
            <person name="Shao Z."/>
        </authorList>
    </citation>
    <scope>NUCLEOTIDE SEQUENCE [LARGE SCALE GENOMIC DNA]</scope>
    <source>
        <strain evidence="2 3">22II1-22F33</strain>
    </source>
</reference>
<keyword evidence="1" id="KW-0812">Transmembrane</keyword>